<reference evidence="3 4" key="1">
    <citation type="journal article" date="2016" name="Nat. Commun.">
        <title>Extremotolerant tardigrade genome and improved radiotolerance of human cultured cells by tardigrade-unique protein.</title>
        <authorList>
            <person name="Hashimoto T."/>
            <person name="Horikawa D.D."/>
            <person name="Saito Y."/>
            <person name="Kuwahara H."/>
            <person name="Kozuka-Hata H."/>
            <person name="Shin-I T."/>
            <person name="Minakuchi Y."/>
            <person name="Ohishi K."/>
            <person name="Motoyama A."/>
            <person name="Aizu T."/>
            <person name="Enomoto A."/>
            <person name="Kondo K."/>
            <person name="Tanaka S."/>
            <person name="Hara Y."/>
            <person name="Koshikawa S."/>
            <person name="Sagara H."/>
            <person name="Miura T."/>
            <person name="Yokobori S."/>
            <person name="Miyagawa K."/>
            <person name="Suzuki Y."/>
            <person name="Kubo T."/>
            <person name="Oyama M."/>
            <person name="Kohara Y."/>
            <person name="Fujiyama A."/>
            <person name="Arakawa K."/>
            <person name="Katayama T."/>
            <person name="Toyoda A."/>
            <person name="Kunieda T."/>
        </authorList>
    </citation>
    <scope>NUCLEOTIDE SEQUENCE [LARGE SCALE GENOMIC DNA]</scope>
    <source>
        <strain evidence="3 4">YOKOZUNA-1</strain>
    </source>
</reference>
<organism evidence="3 4">
    <name type="scientific">Ramazzottius varieornatus</name>
    <name type="common">Water bear</name>
    <name type="synonym">Tardigrade</name>
    <dbReference type="NCBI Taxonomy" id="947166"/>
    <lineage>
        <taxon>Eukaryota</taxon>
        <taxon>Metazoa</taxon>
        <taxon>Ecdysozoa</taxon>
        <taxon>Tardigrada</taxon>
        <taxon>Eutardigrada</taxon>
        <taxon>Parachela</taxon>
        <taxon>Hypsibioidea</taxon>
        <taxon>Ramazzottiidae</taxon>
        <taxon>Ramazzottius</taxon>
    </lineage>
</organism>
<proteinExistence type="predicted"/>
<dbReference type="Proteomes" id="UP000186922">
    <property type="component" value="Unassembled WGS sequence"/>
</dbReference>
<dbReference type="GO" id="GO:0006516">
    <property type="term" value="P:glycoprotein catabolic process"/>
    <property type="evidence" value="ECO:0007669"/>
    <property type="project" value="InterPro"/>
</dbReference>
<dbReference type="Gene3D" id="2.60.120.1020">
    <property type="entry name" value="Peptide N glycanase, PAW domain"/>
    <property type="match status" value="1"/>
</dbReference>
<dbReference type="Pfam" id="PF04721">
    <property type="entry name" value="PAW"/>
    <property type="match status" value="1"/>
</dbReference>
<feature type="domain" description="PAW" evidence="2">
    <location>
        <begin position="102"/>
        <end position="303"/>
    </location>
</feature>
<dbReference type="InterPro" id="IPR006588">
    <property type="entry name" value="Peptide_N_glycanase_PAW_dom"/>
</dbReference>
<protein>
    <recommendedName>
        <fullName evidence="2">PAW domain-containing protein</fullName>
    </recommendedName>
</protein>
<evidence type="ECO:0000256" key="1">
    <source>
        <dbReference type="SAM" id="MobiDB-lite"/>
    </source>
</evidence>
<dbReference type="GO" id="GO:0005737">
    <property type="term" value="C:cytoplasm"/>
    <property type="evidence" value="ECO:0007669"/>
    <property type="project" value="InterPro"/>
</dbReference>
<evidence type="ECO:0000259" key="2">
    <source>
        <dbReference type="Pfam" id="PF04721"/>
    </source>
</evidence>
<dbReference type="EMBL" id="BDGG01000018">
    <property type="protein sequence ID" value="GAV08548.1"/>
    <property type="molecule type" value="Genomic_DNA"/>
</dbReference>
<dbReference type="InterPro" id="IPR038680">
    <property type="entry name" value="PAW_sf"/>
</dbReference>
<feature type="compositionally biased region" description="Basic and acidic residues" evidence="1">
    <location>
        <begin position="51"/>
        <end position="66"/>
    </location>
</feature>
<comment type="caution">
    <text evidence="3">The sequence shown here is derived from an EMBL/GenBank/DDBJ whole genome shotgun (WGS) entry which is preliminary data.</text>
</comment>
<dbReference type="STRING" id="947166.A0A1D1W8D3"/>
<dbReference type="SUPFAM" id="SSF49785">
    <property type="entry name" value="Galactose-binding domain-like"/>
    <property type="match status" value="1"/>
</dbReference>
<sequence length="306" mass="34980">MAPHISSYMGMDSCCQGEPEYPLKDKSAMAGPKPMTYASRRLRYMHSGRSNSDRRPSVQRERDLDNYSHRRTASLFAKVSEKQKQLAQDAAALTSGAFHILNHVIRLTEEEVAQGKLQLKYSSRSDEYKRPTAPTFFKGQRGWNSLVFAERNMELVTEHRQIAETDKVMVYLSRNPGSISSFIQWKFDFSETGLRVDRFGLRFLYDTSEDGCVRAFIKADTEELEEGGSVTSATMEDSRVAVFSSPTVRYIPEIHGWSKFSLIAELSCKRGSCVFHHSQLFLQDRAPAFFETDIKKYPFKVDISFL</sequence>
<accession>A0A1D1W8D3</accession>
<gene>
    <name evidence="3" type="primary">RvY_18221-1</name>
    <name evidence="3" type="synonym">RvY_18221.1</name>
    <name evidence="3" type="ORF">RvY_18221</name>
</gene>
<name>A0A1D1W8D3_RAMVA</name>
<dbReference type="AlphaFoldDB" id="A0A1D1W8D3"/>
<dbReference type="OrthoDB" id="67688at2759"/>
<feature type="region of interest" description="Disordered" evidence="1">
    <location>
        <begin position="45"/>
        <end position="66"/>
    </location>
</feature>
<keyword evidence="4" id="KW-1185">Reference proteome</keyword>
<dbReference type="InterPro" id="IPR008979">
    <property type="entry name" value="Galactose-bd-like_sf"/>
</dbReference>
<evidence type="ECO:0000313" key="3">
    <source>
        <dbReference type="EMBL" id="GAV08548.1"/>
    </source>
</evidence>
<evidence type="ECO:0000313" key="4">
    <source>
        <dbReference type="Proteomes" id="UP000186922"/>
    </source>
</evidence>